<name>A0ABP9DXK5_9ACTN</name>
<dbReference type="InterPro" id="IPR039424">
    <property type="entry name" value="SBP_5"/>
</dbReference>
<dbReference type="CDD" id="cd08506">
    <property type="entry name" value="PBP2_clavulanate_OppA2"/>
    <property type="match status" value="1"/>
</dbReference>
<dbReference type="Gene3D" id="3.10.105.10">
    <property type="entry name" value="Dipeptide-binding Protein, Domain 3"/>
    <property type="match status" value="1"/>
</dbReference>
<proteinExistence type="predicted"/>
<keyword evidence="1" id="KW-0732">Signal</keyword>
<evidence type="ECO:0000259" key="2">
    <source>
        <dbReference type="Pfam" id="PF00496"/>
    </source>
</evidence>
<dbReference type="SUPFAM" id="SSF53850">
    <property type="entry name" value="Periplasmic binding protein-like II"/>
    <property type="match status" value="1"/>
</dbReference>
<dbReference type="InterPro" id="IPR030678">
    <property type="entry name" value="Peptide/Ni-bd"/>
</dbReference>
<keyword evidence="4" id="KW-1185">Reference proteome</keyword>
<evidence type="ECO:0000313" key="3">
    <source>
        <dbReference type="EMBL" id="GAA4863116.1"/>
    </source>
</evidence>
<organism evidence="3 4">
    <name type="scientific">Kitasatospora terrestris</name>
    <dbReference type="NCBI Taxonomy" id="258051"/>
    <lineage>
        <taxon>Bacteria</taxon>
        <taxon>Bacillati</taxon>
        <taxon>Actinomycetota</taxon>
        <taxon>Actinomycetes</taxon>
        <taxon>Kitasatosporales</taxon>
        <taxon>Streptomycetaceae</taxon>
        <taxon>Kitasatospora</taxon>
    </lineage>
</organism>
<dbReference type="Proteomes" id="UP001501752">
    <property type="component" value="Unassembled WGS sequence"/>
</dbReference>
<feature type="signal peptide" evidence="1">
    <location>
        <begin position="1"/>
        <end position="21"/>
    </location>
</feature>
<dbReference type="PIRSF" id="PIRSF002741">
    <property type="entry name" value="MppA"/>
    <property type="match status" value="1"/>
</dbReference>
<protein>
    <submittedName>
        <fullName evidence="3">ABC transporter substrate-binding protein</fullName>
    </submittedName>
</protein>
<dbReference type="RefSeq" id="WP_345698812.1">
    <property type="nucleotide sequence ID" value="NZ_BAABIS010000001.1"/>
</dbReference>
<dbReference type="PANTHER" id="PTHR30290:SF83">
    <property type="entry name" value="ABC TRANSPORTER SUBSTRATE-BINDING PROTEIN"/>
    <property type="match status" value="1"/>
</dbReference>
<gene>
    <name evidence="3" type="ORF">GCM10023235_46650</name>
</gene>
<dbReference type="InterPro" id="IPR000914">
    <property type="entry name" value="SBP_5_dom"/>
</dbReference>
<dbReference type="PANTHER" id="PTHR30290">
    <property type="entry name" value="PERIPLASMIC BINDING COMPONENT OF ABC TRANSPORTER"/>
    <property type="match status" value="1"/>
</dbReference>
<dbReference type="Pfam" id="PF00496">
    <property type="entry name" value="SBP_bac_5"/>
    <property type="match status" value="1"/>
</dbReference>
<comment type="caution">
    <text evidence="3">The sequence shown here is derived from an EMBL/GenBank/DDBJ whole genome shotgun (WGS) entry which is preliminary data.</text>
</comment>
<dbReference type="PROSITE" id="PS51257">
    <property type="entry name" value="PROKAR_LIPOPROTEIN"/>
    <property type="match status" value="1"/>
</dbReference>
<accession>A0ABP9DXK5</accession>
<feature type="chain" id="PRO_5046890979" evidence="1">
    <location>
        <begin position="22"/>
        <end position="590"/>
    </location>
</feature>
<evidence type="ECO:0000256" key="1">
    <source>
        <dbReference type="SAM" id="SignalP"/>
    </source>
</evidence>
<feature type="domain" description="Solute-binding protein family 5" evidence="2">
    <location>
        <begin position="118"/>
        <end position="504"/>
    </location>
</feature>
<reference evidence="4" key="1">
    <citation type="journal article" date="2019" name="Int. J. Syst. Evol. Microbiol.">
        <title>The Global Catalogue of Microorganisms (GCM) 10K type strain sequencing project: providing services to taxonomists for standard genome sequencing and annotation.</title>
        <authorList>
            <consortium name="The Broad Institute Genomics Platform"/>
            <consortium name="The Broad Institute Genome Sequencing Center for Infectious Disease"/>
            <person name="Wu L."/>
            <person name="Ma J."/>
        </authorList>
    </citation>
    <scope>NUCLEOTIDE SEQUENCE [LARGE SCALE GENOMIC DNA]</scope>
    <source>
        <strain evidence="4">JCM 13006</strain>
    </source>
</reference>
<dbReference type="Gene3D" id="3.40.190.10">
    <property type="entry name" value="Periplasmic binding protein-like II"/>
    <property type="match status" value="1"/>
</dbReference>
<dbReference type="EMBL" id="BAABIS010000001">
    <property type="protein sequence ID" value="GAA4863116.1"/>
    <property type="molecule type" value="Genomic_DNA"/>
</dbReference>
<evidence type="ECO:0000313" key="4">
    <source>
        <dbReference type="Proteomes" id="UP001501752"/>
    </source>
</evidence>
<sequence length="590" mass="63760">MRLRKAAYVPAMLAISALALTGCSSGSGSKSGDGGTKGGAKSEVQNFGLGTLADSTGPAPEVKGAKTGGVAYGIEAAGFDHLDPGQIYVNEYQALAQLYSRSLTGYKIDPATGKTILVGDLATDTGKSSDEGKTWTWTLKDNLKFEDGSPITSKDVKYGIERLYATYQDQGPTFIQEWLSGADYRKTYEGPYDGKELGDDVIGTPDAKTIVLHFKESHNDAPYAAAMPNITAIQKSKDTKEKYDVKPDSIGPYKIESHEPDKSLKLVKNPNWDPKSDPIRHQFVDSWEFELGITNPALTTRLMAGNGNDKNALTLVQNADAPNIAKISADASYKDRLINKFQPFVDTFDINNTRVTDPKVRKALALAFPRAQVQKLLGGAATGDMATNLISPTVSGWKDTDPLGLKAKPEGDPEAAKALLKEAGKEGYPIVLAYANTPRWQPISAAVQEALNSAGFKVERKELDPTTYYSVIGKKDNPYDLYRTGWGADWPVGATVIPPTLDGRKIADGSPNYSHYNSDATNAEIDRILKISDAKQANEEWMKLADKILADVPKIPTTYGKFYQVYGAGLGGVAYNEVIGATDVNSVFVK</sequence>